<dbReference type="GO" id="GO:0008270">
    <property type="term" value="F:zinc ion binding"/>
    <property type="evidence" value="ECO:0007669"/>
    <property type="project" value="UniProtKB-UniRule"/>
</dbReference>
<dbReference type="InterPro" id="IPR018162">
    <property type="entry name" value="Ala-tRNA-ligase_IIc_anticod-bd"/>
</dbReference>
<evidence type="ECO:0000256" key="3">
    <source>
        <dbReference type="ARBA" id="ARBA00022555"/>
    </source>
</evidence>
<dbReference type="Pfam" id="PF02272">
    <property type="entry name" value="DHHA1"/>
    <property type="match status" value="1"/>
</dbReference>
<dbReference type="AlphaFoldDB" id="A0A9P2WPP9"/>
<dbReference type="PROSITE" id="PS50860">
    <property type="entry name" value="AA_TRNA_LIGASE_II_ALA"/>
    <property type="match status" value="1"/>
</dbReference>
<organism evidence="17 18">
    <name type="scientific">Thermobifida fusca TM51</name>
    <dbReference type="NCBI Taxonomy" id="1169414"/>
    <lineage>
        <taxon>Bacteria</taxon>
        <taxon>Bacillati</taxon>
        <taxon>Actinomycetota</taxon>
        <taxon>Actinomycetes</taxon>
        <taxon>Streptosporangiales</taxon>
        <taxon>Nocardiopsidaceae</taxon>
        <taxon>Thermobifida</taxon>
    </lineage>
</organism>
<evidence type="ECO:0000313" key="18">
    <source>
        <dbReference type="Proteomes" id="UP000014184"/>
    </source>
</evidence>
<dbReference type="PANTHER" id="PTHR11777:SF9">
    <property type="entry name" value="ALANINE--TRNA LIGASE, CYTOPLASMIC"/>
    <property type="match status" value="1"/>
</dbReference>
<evidence type="ECO:0000256" key="10">
    <source>
        <dbReference type="ARBA" id="ARBA00022917"/>
    </source>
</evidence>
<keyword evidence="9 14" id="KW-0694">RNA-binding</keyword>
<dbReference type="InterPro" id="IPR023033">
    <property type="entry name" value="Ala_tRNA_ligase_euk/bac"/>
</dbReference>
<keyword evidence="8 14" id="KW-0067">ATP-binding</keyword>
<dbReference type="EC" id="6.1.1.7" evidence="14"/>
<keyword evidence="7 14" id="KW-0862">Zinc</keyword>
<keyword evidence="14" id="KW-0963">Cytoplasm</keyword>
<dbReference type="Gene3D" id="3.30.980.10">
    <property type="entry name" value="Threonyl-trna Synthetase, Chain A, domain 2"/>
    <property type="match status" value="1"/>
</dbReference>
<dbReference type="GO" id="GO:0005524">
    <property type="term" value="F:ATP binding"/>
    <property type="evidence" value="ECO:0007669"/>
    <property type="project" value="UniProtKB-UniRule"/>
</dbReference>
<dbReference type="HAMAP" id="MF_00036_B">
    <property type="entry name" value="Ala_tRNA_synth_B"/>
    <property type="match status" value="1"/>
</dbReference>
<dbReference type="NCBIfam" id="TIGR00344">
    <property type="entry name" value="alaS"/>
    <property type="match status" value="1"/>
</dbReference>
<feature type="binding site" evidence="14">
    <location>
        <position position="680"/>
    </location>
    <ligand>
        <name>Zn(2+)</name>
        <dbReference type="ChEBI" id="CHEBI:29105"/>
    </ligand>
</feature>
<dbReference type="Gene3D" id="2.40.30.130">
    <property type="match status" value="1"/>
</dbReference>
<dbReference type="InterPro" id="IPR045864">
    <property type="entry name" value="aa-tRNA-synth_II/BPL/LPL"/>
</dbReference>
<dbReference type="GO" id="GO:0004813">
    <property type="term" value="F:alanine-tRNA ligase activity"/>
    <property type="evidence" value="ECO:0007669"/>
    <property type="project" value="UniProtKB-UniRule"/>
</dbReference>
<proteinExistence type="inferred from homology"/>
<keyword evidence="15" id="KW-0175">Coiled coil</keyword>
<reference evidence="17 18" key="1">
    <citation type="journal article" date="2013" name="Genome Announc.">
        <title>Draft Genome Sequence of the Lignocellulose Decomposer Thermobifida fusca Strain TM51.</title>
        <authorList>
            <person name="Toth A."/>
            <person name="Barna T."/>
            <person name="Nagy I."/>
            <person name="Horvath B."/>
            <person name="Nagy I."/>
            <person name="Tancsics A."/>
            <person name="Kriszt B."/>
            <person name="Baka E."/>
            <person name="Fekete C."/>
            <person name="Kukolya J."/>
        </authorList>
    </citation>
    <scope>NUCLEOTIDE SEQUENCE [LARGE SCALE GENOMIC DNA]</scope>
    <source>
        <strain evidence="17 18">TM51</strain>
    </source>
</reference>
<dbReference type="Gene3D" id="3.30.54.20">
    <property type="match status" value="1"/>
</dbReference>
<dbReference type="SUPFAM" id="SSF55186">
    <property type="entry name" value="ThrRS/AlaRS common domain"/>
    <property type="match status" value="1"/>
</dbReference>
<keyword evidence="4 14" id="KW-0436">Ligase</keyword>
<keyword evidence="10 14" id="KW-0648">Protein biosynthesis</keyword>
<evidence type="ECO:0000256" key="13">
    <source>
        <dbReference type="ARBA" id="ARBA00048300"/>
    </source>
</evidence>
<dbReference type="InterPro" id="IPR002318">
    <property type="entry name" value="Ala-tRNA-lgiase_IIc"/>
</dbReference>
<dbReference type="Gene3D" id="6.10.250.550">
    <property type="match status" value="1"/>
</dbReference>
<dbReference type="InterPro" id="IPR018163">
    <property type="entry name" value="Thr/Ala-tRNA-synth_IIc_edit"/>
</dbReference>
<feature type="binding site" evidence="14">
    <location>
        <position position="676"/>
    </location>
    <ligand>
        <name>Zn(2+)</name>
        <dbReference type="ChEBI" id="CHEBI:29105"/>
    </ligand>
</feature>
<keyword evidence="11 14" id="KW-0030">Aminoacyl-tRNA synthetase</keyword>
<dbReference type="GO" id="GO:0000049">
    <property type="term" value="F:tRNA binding"/>
    <property type="evidence" value="ECO:0007669"/>
    <property type="project" value="UniProtKB-KW"/>
</dbReference>
<evidence type="ECO:0000256" key="8">
    <source>
        <dbReference type="ARBA" id="ARBA00022840"/>
    </source>
</evidence>
<dbReference type="GO" id="GO:0002161">
    <property type="term" value="F:aminoacyl-tRNA deacylase activity"/>
    <property type="evidence" value="ECO:0007669"/>
    <property type="project" value="TreeGrafter"/>
</dbReference>
<evidence type="ECO:0000256" key="15">
    <source>
        <dbReference type="SAM" id="Coils"/>
    </source>
</evidence>
<feature type="domain" description="Alanyl-transfer RNA synthetases family profile" evidence="16">
    <location>
        <begin position="1"/>
        <end position="719"/>
    </location>
</feature>
<dbReference type="InterPro" id="IPR009000">
    <property type="entry name" value="Transl_B-barrel_sf"/>
</dbReference>
<dbReference type="FunFam" id="3.10.310.40:FF:000001">
    <property type="entry name" value="Alanine--tRNA ligase"/>
    <property type="match status" value="1"/>
</dbReference>
<keyword evidence="18" id="KW-1185">Reference proteome</keyword>
<dbReference type="Pfam" id="PF07973">
    <property type="entry name" value="tRNA_SAD"/>
    <property type="match status" value="1"/>
</dbReference>
<evidence type="ECO:0000256" key="4">
    <source>
        <dbReference type="ARBA" id="ARBA00022598"/>
    </source>
</evidence>
<dbReference type="CDD" id="cd00673">
    <property type="entry name" value="AlaRS_core"/>
    <property type="match status" value="1"/>
</dbReference>
<dbReference type="SUPFAM" id="SSF101353">
    <property type="entry name" value="Putative anticodon-binding domain of alanyl-tRNA synthetase (AlaRS)"/>
    <property type="match status" value="1"/>
</dbReference>
<evidence type="ECO:0000259" key="16">
    <source>
        <dbReference type="PROSITE" id="PS50860"/>
    </source>
</evidence>
<dbReference type="RefSeq" id="WP_011292493.1">
    <property type="nucleotide sequence ID" value="NZ_AOSG01000058.1"/>
</dbReference>
<comment type="similarity">
    <text evidence="2 14">Belongs to the class-II aminoacyl-tRNA synthetase family.</text>
</comment>
<dbReference type="InterPro" id="IPR018165">
    <property type="entry name" value="Ala-tRNA-synth_IIc_core"/>
</dbReference>
<evidence type="ECO:0000256" key="6">
    <source>
        <dbReference type="ARBA" id="ARBA00022741"/>
    </source>
</evidence>
<evidence type="ECO:0000256" key="5">
    <source>
        <dbReference type="ARBA" id="ARBA00022723"/>
    </source>
</evidence>
<dbReference type="PANTHER" id="PTHR11777">
    <property type="entry name" value="ALANYL-TRNA SYNTHETASE"/>
    <property type="match status" value="1"/>
</dbReference>
<feature type="binding site" evidence="14">
    <location>
        <position position="574"/>
    </location>
    <ligand>
        <name>Zn(2+)</name>
        <dbReference type="ChEBI" id="CHEBI:29105"/>
    </ligand>
</feature>
<dbReference type="InterPro" id="IPR050058">
    <property type="entry name" value="Ala-tRNA_ligase"/>
</dbReference>
<evidence type="ECO:0000256" key="7">
    <source>
        <dbReference type="ARBA" id="ARBA00022833"/>
    </source>
</evidence>
<dbReference type="SMART" id="SM00863">
    <property type="entry name" value="tRNA_SAD"/>
    <property type="match status" value="1"/>
</dbReference>
<evidence type="ECO:0000256" key="9">
    <source>
        <dbReference type="ARBA" id="ARBA00022884"/>
    </source>
</evidence>
<evidence type="ECO:0000313" key="17">
    <source>
        <dbReference type="EMBL" id="EOR70832.1"/>
    </source>
</evidence>
<comment type="subcellular location">
    <subcellularLocation>
        <location evidence="1 14">Cytoplasm</location>
    </subcellularLocation>
</comment>
<dbReference type="FunFam" id="2.40.30.130:FF:000001">
    <property type="entry name" value="Alanine--tRNA ligase"/>
    <property type="match status" value="1"/>
</dbReference>
<dbReference type="InterPro" id="IPR012947">
    <property type="entry name" value="tRNA_SAD"/>
</dbReference>
<evidence type="ECO:0000256" key="2">
    <source>
        <dbReference type="ARBA" id="ARBA00008226"/>
    </source>
</evidence>
<dbReference type="GO" id="GO:0005829">
    <property type="term" value="C:cytosol"/>
    <property type="evidence" value="ECO:0007669"/>
    <property type="project" value="TreeGrafter"/>
</dbReference>
<comment type="cofactor">
    <cofactor evidence="14">
        <name>Zn(2+)</name>
        <dbReference type="ChEBI" id="CHEBI:29105"/>
    </cofactor>
    <text evidence="14">Binds 1 zinc ion per subunit.</text>
</comment>
<comment type="catalytic activity">
    <reaction evidence="13 14">
        <text>tRNA(Ala) + L-alanine + ATP = L-alanyl-tRNA(Ala) + AMP + diphosphate</text>
        <dbReference type="Rhea" id="RHEA:12540"/>
        <dbReference type="Rhea" id="RHEA-COMP:9657"/>
        <dbReference type="Rhea" id="RHEA-COMP:9923"/>
        <dbReference type="ChEBI" id="CHEBI:30616"/>
        <dbReference type="ChEBI" id="CHEBI:33019"/>
        <dbReference type="ChEBI" id="CHEBI:57972"/>
        <dbReference type="ChEBI" id="CHEBI:78442"/>
        <dbReference type="ChEBI" id="CHEBI:78497"/>
        <dbReference type="ChEBI" id="CHEBI:456215"/>
        <dbReference type="EC" id="6.1.1.7"/>
    </reaction>
</comment>
<protein>
    <recommendedName>
        <fullName evidence="14">Alanine--tRNA ligase</fullName>
        <ecNumber evidence="14">6.1.1.7</ecNumber>
    </recommendedName>
    <alternativeName>
        <fullName evidence="14">Alanyl-tRNA synthetase</fullName>
        <shortName evidence="14">AlaRS</shortName>
    </alternativeName>
</protein>
<dbReference type="InterPro" id="IPR018164">
    <property type="entry name" value="Ala-tRNA-synth_IIc_N"/>
</dbReference>
<comment type="caution">
    <text evidence="17">The sequence shown here is derived from an EMBL/GenBank/DDBJ whole genome shotgun (WGS) entry which is preliminary data.</text>
</comment>
<name>A0A9P2WPP9_THEFU</name>
<dbReference type="FunFam" id="3.30.54.20:FF:000001">
    <property type="entry name" value="Alanine--tRNA ligase"/>
    <property type="match status" value="1"/>
</dbReference>
<gene>
    <name evidence="14 17" type="primary">alaS</name>
    <name evidence="17" type="ORF">TM51_10652</name>
</gene>
<feature type="coiled-coil region" evidence="15">
    <location>
        <begin position="735"/>
        <end position="762"/>
    </location>
</feature>
<evidence type="ECO:0000256" key="1">
    <source>
        <dbReference type="ARBA" id="ARBA00004496"/>
    </source>
</evidence>
<dbReference type="FunFam" id="3.30.980.10:FF:000004">
    <property type="entry name" value="Alanine--tRNA ligase, cytoplasmic"/>
    <property type="match status" value="1"/>
</dbReference>
<comment type="domain">
    <text evidence="14">Consists of three domains; the N-terminal catalytic domain, the editing domain and the C-terminal C-Ala domain. The editing domain removes incorrectly charged amino acids, while the C-Ala domain, along with tRNA(Ala), serves as a bridge to cooperatively bring together the editing and aminoacylation centers thus stimulating deacylation of misacylated tRNAs.</text>
</comment>
<dbReference type="Gene3D" id="3.30.930.10">
    <property type="entry name" value="Bira Bifunctional Protein, Domain 2"/>
    <property type="match status" value="1"/>
</dbReference>
<dbReference type="SUPFAM" id="SSF50447">
    <property type="entry name" value="Translation proteins"/>
    <property type="match status" value="1"/>
</dbReference>
<evidence type="ECO:0000256" key="11">
    <source>
        <dbReference type="ARBA" id="ARBA00023146"/>
    </source>
</evidence>
<evidence type="ECO:0000256" key="14">
    <source>
        <dbReference type="HAMAP-Rule" id="MF_00036"/>
    </source>
</evidence>
<evidence type="ECO:0000256" key="12">
    <source>
        <dbReference type="ARBA" id="ARBA00024779"/>
    </source>
</evidence>
<accession>A0A9P2WPP9</accession>
<dbReference type="InterPro" id="IPR003156">
    <property type="entry name" value="DHHA1_dom"/>
</dbReference>
<dbReference type="Gene3D" id="3.10.310.40">
    <property type="match status" value="1"/>
</dbReference>
<keyword evidence="3 14" id="KW-0820">tRNA-binding</keyword>
<feature type="binding site" evidence="14">
    <location>
        <position position="578"/>
    </location>
    <ligand>
        <name>Zn(2+)</name>
        <dbReference type="ChEBI" id="CHEBI:29105"/>
    </ligand>
</feature>
<dbReference type="EMBL" id="AOSG01000058">
    <property type="protein sequence ID" value="EOR70832.1"/>
    <property type="molecule type" value="Genomic_DNA"/>
</dbReference>
<dbReference type="SMR" id="A0A9P2WPP9"/>
<dbReference type="FunFam" id="3.30.930.10:FF:000004">
    <property type="entry name" value="Alanine--tRNA ligase"/>
    <property type="match status" value="1"/>
</dbReference>
<dbReference type="PRINTS" id="PR00980">
    <property type="entry name" value="TRNASYNTHALA"/>
</dbReference>
<dbReference type="Proteomes" id="UP000014184">
    <property type="component" value="Unassembled WGS sequence"/>
</dbReference>
<keyword evidence="5 14" id="KW-0479">Metal-binding</keyword>
<comment type="function">
    <text evidence="12 14">Catalyzes the attachment of alanine to tRNA(Ala) in a two-step reaction: alanine is first activated by ATP to form Ala-AMP and then transferred to the acceptor end of tRNA(Ala). Also edits incorrectly charged Ser-tRNA(Ala) and Gly-tRNA(Ala) via its editing domain.</text>
</comment>
<dbReference type="Pfam" id="PF01411">
    <property type="entry name" value="tRNA-synt_2c"/>
    <property type="match status" value="1"/>
</dbReference>
<sequence length="889" mass="96752">MKSAEIARRFLAFFEKNGHTVVPSASLIAEDPTLLLVNAGMVPFKPYFLGQRTPPYPRATSVQKCVRTIDIDEVGKTTRHASFFQMLGNFSFGDYFKEKAIPLAWELLTTSVADGGFGFDPERLWVTVYLDDDEAATIWREKVGLPEERIQRRGKADNFWSMGVPGPCGPCSEIYFDRGPEYGAEGGPVADEDRYLEVWNLVFMQFERGEGSGKEDYPILGELPSKNIDTGMGLERMAAILQGVDNIYETDTLGRILRRAAELTGTTYGENERADVSLRVIADHVRTATMLVADGVRPGNEKRGYVLRRILRRSIRNLRLLSGDESFHMHDLTAVAIDAMGDQYPELRADADKIHSIIDAEEKNFADTLRAGTTLFNRAVRRTKETGGTVFSGADAFQLHDTYGFPIDLTLEMAAEHGLKVDEETFHQLMQRQRETAKRDAQAKKLGNADISVYGNLLETGGPTEFLGYTDSESEARVLGIIVNGESTGAARKGDQVELVLDRTPFYAESGGQLADKGTITVDGRGVVDVEDVQKPIQGLFVHRGTVREGEVVVDDTVHAAIDTGRRASVSRSHSATHLIHSALRNTLGPSAGQAGSENQPGRLRFDFTSDKPLDATEIAQVEEEVNEVLARNIEVQYLETTLDEALRMGALAMFGEKYGNRVRVVDMTEYSRELCGGTHVAATGQLGLVKVLGESSVGSGVRRVEALVGLDALRRVSTESALVGQLSEQLKAPREELPQRIDSLVSRLRAAEKEIERLRAAQVLQAAGKLAESARDHGNSRVVTHRVEDGTTADDMRKLALDVRGRLGEDRPAVVAIAGVPSDRPVVVVAINKEAQQAGLKAGELVGVAARALGGGGGGRPDIAQGGGSDVTAIDTALRLVEQRVAGS</sequence>
<keyword evidence="6 14" id="KW-0547">Nucleotide-binding</keyword>
<dbReference type="GO" id="GO:0006419">
    <property type="term" value="P:alanyl-tRNA aminoacylation"/>
    <property type="evidence" value="ECO:0007669"/>
    <property type="project" value="UniProtKB-UniRule"/>
</dbReference>
<dbReference type="SUPFAM" id="SSF55681">
    <property type="entry name" value="Class II aaRS and biotin synthetases"/>
    <property type="match status" value="1"/>
</dbReference>